<proteinExistence type="predicted"/>
<accession>A0ABQ7TP26</accession>
<evidence type="ECO:0000313" key="5">
    <source>
        <dbReference type="EMBL" id="KAH0630908.1"/>
    </source>
</evidence>
<dbReference type="Proteomes" id="UP000826234">
    <property type="component" value="Unassembled WGS sequence"/>
</dbReference>
<dbReference type="Gene3D" id="3.40.50.300">
    <property type="entry name" value="P-loop containing nucleotide triphosphate hydrolases"/>
    <property type="match status" value="1"/>
</dbReference>
<reference evidence="5 6" key="1">
    <citation type="journal article" date="2022" name="Gigascience">
        <title>A chromosome-level genome assembly and annotation of the desert horned lizard, Phrynosoma platyrhinos, provides insight into chromosomal rearrangements among reptiles.</title>
        <authorList>
            <person name="Koochekian N."/>
            <person name="Ascanio A."/>
            <person name="Farleigh K."/>
            <person name="Card D.C."/>
            <person name="Schield D.R."/>
            <person name="Castoe T.A."/>
            <person name="Jezkova T."/>
        </authorList>
    </citation>
    <scope>NUCLEOTIDE SEQUENCE [LARGE SCALE GENOMIC DNA]</scope>
    <source>
        <strain evidence="5">NK-2021</strain>
    </source>
</reference>
<gene>
    <name evidence="5" type="ORF">JD844_004252</name>
</gene>
<dbReference type="PANTHER" id="PTHR45704">
    <property type="entry name" value="RAS-LIKE FAMILY MEMBER 11"/>
    <property type="match status" value="1"/>
</dbReference>
<keyword evidence="3" id="KW-0547">Nucleotide-binding</keyword>
<dbReference type="EC" id="3.6.5.2" evidence="1"/>
<dbReference type="EMBL" id="JAIPUX010000415">
    <property type="protein sequence ID" value="KAH0630908.1"/>
    <property type="molecule type" value="Genomic_DNA"/>
</dbReference>
<comment type="catalytic activity">
    <reaction evidence="4">
        <text>GTP + H2O = GDP + phosphate + H(+)</text>
        <dbReference type="Rhea" id="RHEA:19669"/>
        <dbReference type="ChEBI" id="CHEBI:15377"/>
        <dbReference type="ChEBI" id="CHEBI:15378"/>
        <dbReference type="ChEBI" id="CHEBI:37565"/>
        <dbReference type="ChEBI" id="CHEBI:43474"/>
        <dbReference type="ChEBI" id="CHEBI:58189"/>
        <dbReference type="EC" id="3.6.5.2"/>
    </reaction>
</comment>
<protein>
    <recommendedName>
        <fullName evidence="1">small monomeric GTPase</fullName>
        <ecNumber evidence="1">3.6.5.2</ecNumber>
    </recommendedName>
</protein>
<evidence type="ECO:0000256" key="2">
    <source>
        <dbReference type="ARBA" id="ARBA00022801"/>
    </source>
</evidence>
<comment type="caution">
    <text evidence="5">The sequence shown here is derived from an EMBL/GenBank/DDBJ whole genome shotgun (WGS) entry which is preliminary data.</text>
</comment>
<evidence type="ECO:0000256" key="4">
    <source>
        <dbReference type="ARBA" id="ARBA00048098"/>
    </source>
</evidence>
<dbReference type="InterPro" id="IPR027417">
    <property type="entry name" value="P-loop_NTPase"/>
</dbReference>
<name>A0ABQ7TP26_PHRPL</name>
<dbReference type="SUPFAM" id="SSF52540">
    <property type="entry name" value="P-loop containing nucleoside triphosphate hydrolases"/>
    <property type="match status" value="1"/>
</dbReference>
<evidence type="ECO:0000313" key="6">
    <source>
        <dbReference type="Proteomes" id="UP000826234"/>
    </source>
</evidence>
<keyword evidence="2" id="KW-0378">Hydrolase</keyword>
<evidence type="ECO:0000256" key="3">
    <source>
        <dbReference type="ARBA" id="ARBA00023134"/>
    </source>
</evidence>
<organism evidence="5 6">
    <name type="scientific">Phrynosoma platyrhinos</name>
    <name type="common">Desert horned lizard</name>
    <dbReference type="NCBI Taxonomy" id="52577"/>
    <lineage>
        <taxon>Eukaryota</taxon>
        <taxon>Metazoa</taxon>
        <taxon>Chordata</taxon>
        <taxon>Craniata</taxon>
        <taxon>Vertebrata</taxon>
        <taxon>Euteleostomi</taxon>
        <taxon>Lepidosauria</taxon>
        <taxon>Squamata</taxon>
        <taxon>Bifurcata</taxon>
        <taxon>Unidentata</taxon>
        <taxon>Episquamata</taxon>
        <taxon>Toxicofera</taxon>
        <taxon>Iguania</taxon>
        <taxon>Phrynosomatidae</taxon>
        <taxon>Phrynosomatinae</taxon>
        <taxon>Phrynosoma</taxon>
    </lineage>
</organism>
<keyword evidence="3" id="KW-0342">GTP-binding</keyword>
<dbReference type="InterPro" id="IPR051065">
    <property type="entry name" value="Ras-related_GTPase"/>
</dbReference>
<sequence>MPSVNGSQRPVENAAPSLCPNCSGHSGLPLKGLQFFSSIAALIVRFLTKRFIGDYEANTGALYSRKFTIDGEQISLQVQDTPFVSLEVMWPLSCRDASKEKVYILQISLSSSLKPSSL</sequence>
<evidence type="ECO:0000256" key="1">
    <source>
        <dbReference type="ARBA" id="ARBA00011984"/>
    </source>
</evidence>
<keyword evidence="6" id="KW-1185">Reference proteome</keyword>